<dbReference type="InterPro" id="IPR009057">
    <property type="entry name" value="Homeodomain-like_sf"/>
</dbReference>
<reference evidence="14 15" key="1">
    <citation type="submission" date="2021-02" db="EMBL/GenBank/DDBJ databases">
        <title>Plant Genome Project.</title>
        <authorList>
            <person name="Zhang R.-G."/>
        </authorList>
    </citation>
    <scope>NUCLEOTIDE SEQUENCE [LARGE SCALE GENOMIC DNA]</scope>
    <source>
        <tissue evidence="14">Leaves</tissue>
    </source>
</reference>
<proteinExistence type="inferred from homology"/>
<feature type="compositionally biased region" description="Pro residues" evidence="12">
    <location>
        <begin position="21"/>
        <end position="32"/>
    </location>
</feature>
<dbReference type="Pfam" id="PF02183">
    <property type="entry name" value="HALZ"/>
    <property type="match status" value="1"/>
</dbReference>
<evidence type="ECO:0000256" key="12">
    <source>
        <dbReference type="SAM" id="MobiDB-lite"/>
    </source>
</evidence>
<evidence type="ECO:0000256" key="5">
    <source>
        <dbReference type="ARBA" id="ARBA00023163"/>
    </source>
</evidence>
<organism evidence="14 15">
    <name type="scientific">Xanthoceras sorbifolium</name>
    <dbReference type="NCBI Taxonomy" id="99658"/>
    <lineage>
        <taxon>Eukaryota</taxon>
        <taxon>Viridiplantae</taxon>
        <taxon>Streptophyta</taxon>
        <taxon>Embryophyta</taxon>
        <taxon>Tracheophyta</taxon>
        <taxon>Spermatophyta</taxon>
        <taxon>Magnoliopsida</taxon>
        <taxon>eudicotyledons</taxon>
        <taxon>Gunneridae</taxon>
        <taxon>Pentapetalae</taxon>
        <taxon>rosids</taxon>
        <taxon>malvids</taxon>
        <taxon>Sapindales</taxon>
        <taxon>Sapindaceae</taxon>
        <taxon>Xanthoceroideae</taxon>
        <taxon>Xanthoceras</taxon>
    </lineage>
</organism>
<keyword evidence="4 8" id="KW-0371">Homeobox</keyword>
<dbReference type="InterPro" id="IPR001356">
    <property type="entry name" value="HD"/>
</dbReference>
<feature type="compositionally biased region" description="Basic and acidic residues" evidence="12">
    <location>
        <begin position="168"/>
        <end position="198"/>
    </location>
</feature>
<protein>
    <recommendedName>
        <fullName evidence="10">Homeobox-leucine zipper protein</fullName>
    </recommendedName>
    <alternativeName>
        <fullName evidence="10">HD-ZIP protein</fullName>
    </alternativeName>
    <alternativeName>
        <fullName evidence="10">Homeodomain transcription factor</fullName>
    </alternativeName>
</protein>
<dbReference type="EMBL" id="JAFEMO010000015">
    <property type="protein sequence ID" value="KAH7543776.1"/>
    <property type="molecule type" value="Genomic_DNA"/>
</dbReference>
<name>A0ABQ8H0P8_9ROSI</name>
<dbReference type="PROSITE" id="PS50071">
    <property type="entry name" value="HOMEOBOX_2"/>
    <property type="match status" value="1"/>
</dbReference>
<gene>
    <name evidence="14" type="ORF">JRO89_XS15G0015200</name>
</gene>
<feature type="DNA-binding region" description="Homeobox" evidence="8">
    <location>
        <begin position="45"/>
        <end position="100"/>
    </location>
</feature>
<keyword evidence="3 8" id="KW-0238">DNA-binding</keyword>
<evidence type="ECO:0000256" key="10">
    <source>
        <dbReference type="RuleBase" id="RU369038"/>
    </source>
</evidence>
<dbReference type="InterPro" id="IPR003106">
    <property type="entry name" value="Leu_zip_homeo"/>
</dbReference>
<comment type="caution">
    <text evidence="14">The sequence shown here is derived from an EMBL/GenBank/DDBJ whole genome shotgun (WGS) entry which is preliminary data.</text>
</comment>
<dbReference type="PANTHER" id="PTHR24326">
    <property type="entry name" value="HOMEOBOX-LEUCINE ZIPPER PROTEIN"/>
    <property type="match status" value="1"/>
</dbReference>
<dbReference type="Gene3D" id="1.10.10.60">
    <property type="entry name" value="Homeodomain-like"/>
    <property type="match status" value="1"/>
</dbReference>
<sequence>MVMEFSTAVSPAEAKPDETVPFPPPPPPPPPSKKTKKNKIIIKNQRRFSDDQIRLLESIFESETRLEPRKKLQIARELGLQPRQVAIWFQNRRARWKSKQIEHDYRTLRADYDTLASRFESLKQEKESLIFQLQKLNQLLDKKPEEDGNPGRDKETIKSEPDMNPGKFLEEAFDQKGSRDSQNDDRIEIGHSGEKGSKLQEIADSLDGSQKSSEKWYGFDFNGLIDPLCSSSSSSHWLNSWV</sequence>
<comment type="subcellular location">
    <subcellularLocation>
        <location evidence="1 8 9">Nucleus</location>
    </subcellularLocation>
</comment>
<comment type="function">
    <text evidence="10">Transcription factor.</text>
</comment>
<evidence type="ECO:0000256" key="7">
    <source>
        <dbReference type="ARBA" id="ARBA00025748"/>
    </source>
</evidence>
<feature type="domain" description="Homeobox" evidence="13">
    <location>
        <begin position="43"/>
        <end position="99"/>
    </location>
</feature>
<feature type="coiled-coil region" evidence="11">
    <location>
        <begin position="105"/>
        <end position="139"/>
    </location>
</feature>
<evidence type="ECO:0000313" key="15">
    <source>
        <dbReference type="Proteomes" id="UP000827721"/>
    </source>
</evidence>
<feature type="region of interest" description="Disordered" evidence="12">
    <location>
        <begin position="141"/>
        <end position="212"/>
    </location>
</feature>
<dbReference type="InterPro" id="IPR017970">
    <property type="entry name" value="Homeobox_CS"/>
</dbReference>
<evidence type="ECO:0000256" key="3">
    <source>
        <dbReference type="ARBA" id="ARBA00023125"/>
    </source>
</evidence>
<evidence type="ECO:0000256" key="9">
    <source>
        <dbReference type="RuleBase" id="RU000682"/>
    </source>
</evidence>
<keyword evidence="6 8" id="KW-0539">Nucleus</keyword>
<feature type="compositionally biased region" description="Basic and acidic residues" evidence="12">
    <location>
        <begin position="141"/>
        <end position="161"/>
    </location>
</feature>
<dbReference type="InterPro" id="IPR000047">
    <property type="entry name" value="HTH_motif"/>
</dbReference>
<dbReference type="PANTHER" id="PTHR24326:SF620">
    <property type="entry name" value="HOMEOBOX-LEUCINE ZIPPER PROTEIN"/>
    <property type="match status" value="1"/>
</dbReference>
<dbReference type="SUPFAM" id="SSF46689">
    <property type="entry name" value="Homeodomain-like"/>
    <property type="match status" value="1"/>
</dbReference>
<evidence type="ECO:0000313" key="14">
    <source>
        <dbReference type="EMBL" id="KAH7543776.1"/>
    </source>
</evidence>
<dbReference type="PRINTS" id="PR00031">
    <property type="entry name" value="HTHREPRESSR"/>
</dbReference>
<evidence type="ECO:0000256" key="6">
    <source>
        <dbReference type="ARBA" id="ARBA00023242"/>
    </source>
</evidence>
<dbReference type="CDD" id="cd00086">
    <property type="entry name" value="homeodomain"/>
    <property type="match status" value="1"/>
</dbReference>
<evidence type="ECO:0000256" key="4">
    <source>
        <dbReference type="ARBA" id="ARBA00023155"/>
    </source>
</evidence>
<dbReference type="Pfam" id="PF00046">
    <property type="entry name" value="Homeodomain"/>
    <property type="match status" value="1"/>
</dbReference>
<dbReference type="SMART" id="SM00389">
    <property type="entry name" value="HOX"/>
    <property type="match status" value="1"/>
</dbReference>
<evidence type="ECO:0000256" key="8">
    <source>
        <dbReference type="PROSITE-ProRule" id="PRU00108"/>
    </source>
</evidence>
<keyword evidence="15" id="KW-1185">Reference proteome</keyword>
<evidence type="ECO:0000259" key="13">
    <source>
        <dbReference type="PROSITE" id="PS50071"/>
    </source>
</evidence>
<keyword evidence="11" id="KW-0175">Coiled coil</keyword>
<accession>A0ABQ8H0P8</accession>
<dbReference type="InterPro" id="IPR045224">
    <property type="entry name" value="HDZip_class_I_plant"/>
</dbReference>
<evidence type="ECO:0000256" key="11">
    <source>
        <dbReference type="SAM" id="Coils"/>
    </source>
</evidence>
<keyword evidence="2 10" id="KW-0805">Transcription regulation</keyword>
<keyword evidence="5 10" id="KW-0804">Transcription</keyword>
<comment type="similarity">
    <text evidence="7 10">Belongs to the HD-ZIP homeobox family. Class I subfamily.</text>
</comment>
<evidence type="ECO:0000256" key="2">
    <source>
        <dbReference type="ARBA" id="ARBA00023015"/>
    </source>
</evidence>
<dbReference type="Proteomes" id="UP000827721">
    <property type="component" value="Unassembled WGS sequence"/>
</dbReference>
<feature type="region of interest" description="Disordered" evidence="12">
    <location>
        <begin position="1"/>
        <end position="37"/>
    </location>
</feature>
<evidence type="ECO:0000256" key="1">
    <source>
        <dbReference type="ARBA" id="ARBA00004123"/>
    </source>
</evidence>
<dbReference type="PROSITE" id="PS00027">
    <property type="entry name" value="HOMEOBOX_1"/>
    <property type="match status" value="1"/>
</dbReference>